<dbReference type="InterPro" id="IPR011009">
    <property type="entry name" value="Kinase-like_dom_sf"/>
</dbReference>
<gene>
    <name evidence="7" type="ORF">BIW11_08636</name>
</gene>
<evidence type="ECO:0000256" key="2">
    <source>
        <dbReference type="ARBA" id="ARBA00022679"/>
    </source>
</evidence>
<accession>A0A1V9XNN1</accession>
<keyword evidence="2" id="KW-0808">Transferase</keyword>
<evidence type="ECO:0000256" key="1">
    <source>
        <dbReference type="ARBA" id="ARBA00022527"/>
    </source>
</evidence>
<dbReference type="OrthoDB" id="1278353at2759"/>
<dbReference type="Gene3D" id="3.30.200.20">
    <property type="entry name" value="Phosphorylase Kinase, domain 1"/>
    <property type="match status" value="1"/>
</dbReference>
<dbReference type="PANTHER" id="PTHR24351">
    <property type="entry name" value="RIBOSOMAL PROTEIN S6 KINASE"/>
    <property type="match status" value="1"/>
</dbReference>
<dbReference type="Proteomes" id="UP000192247">
    <property type="component" value="Unassembled WGS sequence"/>
</dbReference>
<evidence type="ECO:0000256" key="5">
    <source>
        <dbReference type="ARBA" id="ARBA00022840"/>
    </source>
</evidence>
<keyword evidence="8" id="KW-1185">Reference proteome</keyword>
<dbReference type="InterPro" id="IPR000719">
    <property type="entry name" value="Prot_kinase_dom"/>
</dbReference>
<keyword evidence="5" id="KW-0067">ATP-binding</keyword>
<dbReference type="Pfam" id="PF00069">
    <property type="entry name" value="Pkinase"/>
    <property type="match status" value="1"/>
</dbReference>
<keyword evidence="3" id="KW-0547">Nucleotide-binding</keyword>
<dbReference type="SUPFAM" id="SSF56112">
    <property type="entry name" value="Protein kinase-like (PK-like)"/>
    <property type="match status" value="1"/>
</dbReference>
<proteinExistence type="predicted"/>
<dbReference type="GO" id="GO:0005524">
    <property type="term" value="F:ATP binding"/>
    <property type="evidence" value="ECO:0007669"/>
    <property type="project" value="UniProtKB-KW"/>
</dbReference>
<dbReference type="AlphaFoldDB" id="A0A1V9XNN1"/>
<feature type="domain" description="Protein kinase" evidence="6">
    <location>
        <begin position="156"/>
        <end position="445"/>
    </location>
</feature>
<keyword evidence="1" id="KW-0723">Serine/threonine-protein kinase</keyword>
<organism evidence="7 8">
    <name type="scientific">Tropilaelaps mercedesae</name>
    <dbReference type="NCBI Taxonomy" id="418985"/>
    <lineage>
        <taxon>Eukaryota</taxon>
        <taxon>Metazoa</taxon>
        <taxon>Ecdysozoa</taxon>
        <taxon>Arthropoda</taxon>
        <taxon>Chelicerata</taxon>
        <taxon>Arachnida</taxon>
        <taxon>Acari</taxon>
        <taxon>Parasitiformes</taxon>
        <taxon>Mesostigmata</taxon>
        <taxon>Gamasina</taxon>
        <taxon>Dermanyssoidea</taxon>
        <taxon>Laelapidae</taxon>
        <taxon>Tropilaelaps</taxon>
    </lineage>
</organism>
<evidence type="ECO:0000259" key="6">
    <source>
        <dbReference type="PROSITE" id="PS50011"/>
    </source>
</evidence>
<protein>
    <submittedName>
        <fullName evidence="7">Down syndrome cell adhesion molecule protein Dscam2-like</fullName>
    </submittedName>
</protein>
<reference evidence="7 8" key="1">
    <citation type="journal article" date="2017" name="Gigascience">
        <title>Draft genome of the honey bee ectoparasitic mite, Tropilaelaps mercedesae, is shaped by the parasitic life history.</title>
        <authorList>
            <person name="Dong X."/>
            <person name="Armstrong S.D."/>
            <person name="Xia D."/>
            <person name="Makepeace B.L."/>
            <person name="Darby A.C."/>
            <person name="Kadowaki T."/>
        </authorList>
    </citation>
    <scope>NUCLEOTIDE SEQUENCE [LARGE SCALE GENOMIC DNA]</scope>
    <source>
        <strain evidence="7">Wuxi-XJTLU</strain>
    </source>
</reference>
<dbReference type="SMART" id="SM00220">
    <property type="entry name" value="S_TKc"/>
    <property type="match status" value="1"/>
</dbReference>
<comment type="caution">
    <text evidence="7">The sequence shown here is derived from an EMBL/GenBank/DDBJ whole genome shotgun (WGS) entry which is preliminary data.</text>
</comment>
<evidence type="ECO:0000313" key="7">
    <source>
        <dbReference type="EMBL" id="OQR75119.1"/>
    </source>
</evidence>
<dbReference type="EMBL" id="MNPL01006820">
    <property type="protein sequence ID" value="OQR75119.1"/>
    <property type="molecule type" value="Genomic_DNA"/>
</dbReference>
<evidence type="ECO:0000256" key="4">
    <source>
        <dbReference type="ARBA" id="ARBA00022777"/>
    </source>
</evidence>
<evidence type="ECO:0000256" key="3">
    <source>
        <dbReference type="ARBA" id="ARBA00022741"/>
    </source>
</evidence>
<evidence type="ECO:0000313" key="8">
    <source>
        <dbReference type="Proteomes" id="UP000192247"/>
    </source>
</evidence>
<dbReference type="GO" id="GO:0004674">
    <property type="term" value="F:protein serine/threonine kinase activity"/>
    <property type="evidence" value="ECO:0007669"/>
    <property type="project" value="UniProtKB-KW"/>
</dbReference>
<keyword evidence="4" id="KW-0418">Kinase</keyword>
<dbReference type="Gene3D" id="1.10.510.10">
    <property type="entry name" value="Transferase(Phosphotransferase) domain 1"/>
    <property type="match status" value="1"/>
</dbReference>
<sequence>MEFTFQLVSLPHLAQLQGVLCADQVELRICQSLLEIIYKRERSRRIDWSPCRVFSGLQVANVAYETGSRIMNNVLHYEVLVESIRNLVEFITVFQMLRAVDVTIGVSIQVKNYILSLAGVANAIELSKGLSRFPWEMVAEELVTKARSIRLKEPQLTVFTPADLPKLHSVVRVRALKPDISSTYQRFRAIRAESSEEKLLIRVRNRNEDYSEEKAIASVLTGMPCVEYHAFFCTKRAHVFVQRGPEGPLLSEVFSHKRKFRCSELVDTANAIVNAVSALHALGVIHRNVRPDCMYYYDRNVKFANVEHARVCIGNYIRNREWLPTFFVRTSMEFYADDEFRWSLKTRREFQAPEIVAGRPYGRAADWWAVGVTLFKMACGHLPFREGNNVSSLIQRILSDEIKWEPRFQKKKAPFKDFVLSLLMKDPSQRLGSKDYRDILHHKVFKPQRKKKKSLRMFGPKSRQTHEKENYKAFDAVLRSTEEKSDQIKTLEELGPPVTLACETFVSLQWRGYPIDARGKVCRLRRMADPMPSASHSSPSICTDKKSVEEIVIQSH</sequence>
<name>A0A1V9XNN1_9ACAR</name>
<dbReference type="InParanoid" id="A0A1V9XNN1"/>
<dbReference type="PROSITE" id="PS50011">
    <property type="entry name" value="PROTEIN_KINASE_DOM"/>
    <property type="match status" value="1"/>
</dbReference>